<dbReference type="PANTHER" id="PTHR46470">
    <property type="entry name" value="N-ACYLNEURAMINATE-9-PHOSPHATASE"/>
    <property type="match status" value="1"/>
</dbReference>
<dbReference type="GO" id="GO:0016787">
    <property type="term" value="F:hydrolase activity"/>
    <property type="evidence" value="ECO:0007669"/>
    <property type="project" value="UniProtKB-KW"/>
</dbReference>
<evidence type="ECO:0008006" key="6">
    <source>
        <dbReference type="Google" id="ProtNLM"/>
    </source>
</evidence>
<dbReference type="Gene3D" id="3.40.50.1000">
    <property type="entry name" value="HAD superfamily/HAD-like"/>
    <property type="match status" value="1"/>
</dbReference>
<dbReference type="NCBIfam" id="TIGR01509">
    <property type="entry name" value="HAD-SF-IA-v3"/>
    <property type="match status" value="1"/>
</dbReference>
<dbReference type="Proteomes" id="UP000051124">
    <property type="component" value="Unassembled WGS sequence"/>
</dbReference>
<dbReference type="InterPro" id="IPR006439">
    <property type="entry name" value="HAD-SF_hydro_IA"/>
</dbReference>
<gene>
    <name evidence="4" type="ORF">AMJ40_02630</name>
</gene>
<dbReference type="GO" id="GO:0044281">
    <property type="term" value="P:small molecule metabolic process"/>
    <property type="evidence" value="ECO:0007669"/>
    <property type="project" value="UniProtKB-ARBA"/>
</dbReference>
<dbReference type="SUPFAM" id="SSF56784">
    <property type="entry name" value="HAD-like"/>
    <property type="match status" value="1"/>
</dbReference>
<dbReference type="PRINTS" id="PR00413">
    <property type="entry name" value="HADHALOGNASE"/>
</dbReference>
<name>A0A0S7WK65_UNCT6</name>
<evidence type="ECO:0000313" key="4">
    <source>
        <dbReference type="EMBL" id="KPJ50518.1"/>
    </source>
</evidence>
<dbReference type="AlphaFoldDB" id="A0A0S7WK65"/>
<dbReference type="InterPro" id="IPR051400">
    <property type="entry name" value="HAD-like_hydrolase"/>
</dbReference>
<dbReference type="NCBIfam" id="TIGR01549">
    <property type="entry name" value="HAD-SF-IA-v1"/>
    <property type="match status" value="1"/>
</dbReference>
<dbReference type="InterPro" id="IPR023214">
    <property type="entry name" value="HAD_sf"/>
</dbReference>
<comment type="caution">
    <text evidence="4">The sequence shown here is derived from an EMBL/GenBank/DDBJ whole genome shotgun (WGS) entry which is preliminary data.</text>
</comment>
<dbReference type="InterPro" id="IPR023198">
    <property type="entry name" value="PGP-like_dom2"/>
</dbReference>
<evidence type="ECO:0000313" key="5">
    <source>
        <dbReference type="Proteomes" id="UP000051124"/>
    </source>
</evidence>
<dbReference type="InterPro" id="IPR041492">
    <property type="entry name" value="HAD_2"/>
</dbReference>
<keyword evidence="2" id="KW-0378">Hydrolase</keyword>
<keyword evidence="3" id="KW-0460">Magnesium</keyword>
<evidence type="ECO:0000256" key="2">
    <source>
        <dbReference type="ARBA" id="ARBA00022801"/>
    </source>
</evidence>
<sequence length="244" mass="27587">MLKAVYFDFGGTLMDAESDRRAHLEIIQRVKTRYSLKPSLELLVRQLEAALFAYSPERARKWIKSEKIINGFFSQLVGDRLDTRWLWDVYLEAHRTHCELFHDAKPTIRAIKGLGLHTGIISDIDDDYFQFQTRLFSMDGMFDSITTSDEVGVGKPNPQIFKIALRKAGCAASESIYIGDSFEKDVVGAKKVGMQTIWYRGRDSEEADWIVETLSEIPPIIVQLCGRPLFGDSEAKGGQAQTGD</sequence>
<dbReference type="Pfam" id="PF13419">
    <property type="entry name" value="HAD_2"/>
    <property type="match status" value="1"/>
</dbReference>
<comment type="cofactor">
    <cofactor evidence="1">
        <name>Mg(2+)</name>
        <dbReference type="ChEBI" id="CHEBI:18420"/>
    </cofactor>
</comment>
<accession>A0A0S7WK65</accession>
<evidence type="ECO:0000256" key="3">
    <source>
        <dbReference type="ARBA" id="ARBA00022842"/>
    </source>
</evidence>
<dbReference type="SFLD" id="SFLDS00003">
    <property type="entry name" value="Haloacid_Dehalogenase"/>
    <property type="match status" value="1"/>
</dbReference>
<dbReference type="Gene3D" id="1.10.150.240">
    <property type="entry name" value="Putative phosphatase, domain 2"/>
    <property type="match status" value="1"/>
</dbReference>
<dbReference type="SFLD" id="SFLDG01129">
    <property type="entry name" value="C1.5:_HAD__Beta-PGM__Phosphata"/>
    <property type="match status" value="1"/>
</dbReference>
<protein>
    <recommendedName>
        <fullName evidence="6">Haloacid dehalogenase</fullName>
    </recommendedName>
</protein>
<organism evidence="4 5">
    <name type="scientific">candidate division TA06 bacterium DG_26</name>
    <dbReference type="NCBI Taxonomy" id="1703771"/>
    <lineage>
        <taxon>Bacteria</taxon>
        <taxon>Bacteria division TA06</taxon>
    </lineage>
</organism>
<proteinExistence type="predicted"/>
<evidence type="ECO:0000256" key="1">
    <source>
        <dbReference type="ARBA" id="ARBA00001946"/>
    </source>
</evidence>
<dbReference type="EMBL" id="LIZT01000019">
    <property type="protein sequence ID" value="KPJ50518.1"/>
    <property type="molecule type" value="Genomic_DNA"/>
</dbReference>
<reference evidence="4 5" key="1">
    <citation type="journal article" date="2015" name="Microbiome">
        <title>Genomic resolution of linkages in carbon, nitrogen, and sulfur cycling among widespread estuary sediment bacteria.</title>
        <authorList>
            <person name="Baker B.J."/>
            <person name="Lazar C.S."/>
            <person name="Teske A.P."/>
            <person name="Dick G.J."/>
        </authorList>
    </citation>
    <scope>NUCLEOTIDE SEQUENCE [LARGE SCALE GENOMIC DNA]</scope>
    <source>
        <strain evidence="4">DG_26</strain>
    </source>
</reference>
<dbReference type="InterPro" id="IPR036412">
    <property type="entry name" value="HAD-like_sf"/>
</dbReference>